<organism evidence="1 2">
    <name type="scientific">Aspergillus coremiiformis</name>
    <dbReference type="NCBI Taxonomy" id="138285"/>
    <lineage>
        <taxon>Eukaryota</taxon>
        <taxon>Fungi</taxon>
        <taxon>Dikarya</taxon>
        <taxon>Ascomycota</taxon>
        <taxon>Pezizomycotina</taxon>
        <taxon>Eurotiomycetes</taxon>
        <taxon>Eurotiomycetidae</taxon>
        <taxon>Eurotiales</taxon>
        <taxon>Aspergillaceae</taxon>
        <taxon>Aspergillus</taxon>
        <taxon>Aspergillus subgen. Circumdati</taxon>
    </lineage>
</organism>
<protein>
    <submittedName>
        <fullName evidence="1">Uncharacterized protein</fullName>
    </submittedName>
</protein>
<dbReference type="Proteomes" id="UP000327118">
    <property type="component" value="Unassembled WGS sequence"/>
</dbReference>
<accession>A0A5N6ZC34</accession>
<evidence type="ECO:0000313" key="1">
    <source>
        <dbReference type="EMBL" id="KAE8355165.1"/>
    </source>
</evidence>
<keyword evidence="2" id="KW-1185">Reference proteome</keyword>
<proteinExistence type="predicted"/>
<evidence type="ECO:0000313" key="2">
    <source>
        <dbReference type="Proteomes" id="UP000327118"/>
    </source>
</evidence>
<name>A0A5N6ZC34_9EURO</name>
<gene>
    <name evidence="1" type="ORF">BDV28DRAFT_129425</name>
</gene>
<dbReference type="AlphaFoldDB" id="A0A5N6ZC34"/>
<reference evidence="2" key="1">
    <citation type="submission" date="2019-04" db="EMBL/GenBank/DDBJ databases">
        <title>Friends and foes A comparative genomics studyof 23 Aspergillus species from section Flavi.</title>
        <authorList>
            <consortium name="DOE Joint Genome Institute"/>
            <person name="Kjaerbolling I."/>
            <person name="Vesth T."/>
            <person name="Frisvad J.C."/>
            <person name="Nybo J.L."/>
            <person name="Theobald S."/>
            <person name="Kildgaard S."/>
            <person name="Isbrandt T."/>
            <person name="Kuo A."/>
            <person name="Sato A."/>
            <person name="Lyhne E.K."/>
            <person name="Kogle M.E."/>
            <person name="Wiebenga A."/>
            <person name="Kun R.S."/>
            <person name="Lubbers R.J."/>
            <person name="Makela M.R."/>
            <person name="Barry K."/>
            <person name="Chovatia M."/>
            <person name="Clum A."/>
            <person name="Daum C."/>
            <person name="Haridas S."/>
            <person name="He G."/>
            <person name="LaButti K."/>
            <person name="Lipzen A."/>
            <person name="Mondo S."/>
            <person name="Riley R."/>
            <person name="Salamov A."/>
            <person name="Simmons B.A."/>
            <person name="Magnuson J.K."/>
            <person name="Henrissat B."/>
            <person name="Mortensen U.H."/>
            <person name="Larsen T.O."/>
            <person name="Devries R.P."/>
            <person name="Grigoriev I.V."/>
            <person name="Machida M."/>
            <person name="Baker S.E."/>
            <person name="Andersen M.R."/>
        </authorList>
    </citation>
    <scope>NUCLEOTIDE SEQUENCE [LARGE SCALE GENOMIC DNA]</scope>
    <source>
        <strain evidence="2">CBS 553.77</strain>
    </source>
</reference>
<dbReference type="EMBL" id="ML739057">
    <property type="protein sequence ID" value="KAE8355165.1"/>
    <property type="molecule type" value="Genomic_DNA"/>
</dbReference>
<sequence length="115" mass="13261">MNQMNITSIVPCTSETSYLPCQKQTIFILGNIRRSVRIHTSWHCSVAGKKGVSGNLWKFWIGGDRLDFWLERVKVHAFGNHYVAYIFKVKRIYHGMIHVVCPSLEILNKLIISRG</sequence>